<sequence length="294" mass="32791">MKDQAEQLRKQLLQLQQQSKELEPRKTKVITVCSGKGGVGKSNFSLNFALALLRQQKKVLIFDVDLGLANIDVLLGIPPRRNMLHMIEQDLPITDIIEEGPEGLKFIAGGSGFNHLIHLEQQKIDRLFEELSHLHGQVDYIILDTGAGLSNESLRFILAADDVIVVTTPEPTAITDAYAVLKMVYTQQQKPNIRLVINRCSSHKEGRETGQKLKLVTRRFLNQEIGVLGYIPDDPNVMKAVKKQKPFLIQFPSTDASVALSNLARAYLDLPIENQGGIKSFLTKFLKSRSKIGG</sequence>
<dbReference type="CDD" id="cd02038">
    <property type="entry name" value="FlhG-like"/>
    <property type="match status" value="1"/>
</dbReference>
<dbReference type="EMBL" id="JAUSTY010000002">
    <property type="protein sequence ID" value="MDQ0164682.1"/>
    <property type="molecule type" value="Genomic_DNA"/>
</dbReference>
<dbReference type="InterPro" id="IPR025501">
    <property type="entry name" value="MinD_FleN"/>
</dbReference>
<dbReference type="InterPro" id="IPR050625">
    <property type="entry name" value="ParA/MinD_ATPase"/>
</dbReference>
<organism evidence="3 4">
    <name type="scientific">Caldalkalibacillus horti</name>
    <dbReference type="NCBI Taxonomy" id="77523"/>
    <lineage>
        <taxon>Bacteria</taxon>
        <taxon>Bacillati</taxon>
        <taxon>Bacillota</taxon>
        <taxon>Bacilli</taxon>
        <taxon>Bacillales</taxon>
        <taxon>Bacillaceae</taxon>
        <taxon>Caldalkalibacillus</taxon>
    </lineage>
</organism>
<keyword evidence="3" id="KW-0969">Cilium</keyword>
<evidence type="ECO:0000313" key="4">
    <source>
        <dbReference type="Proteomes" id="UP001235840"/>
    </source>
</evidence>
<protein>
    <submittedName>
        <fullName evidence="3">Flagellar biosynthesis protein FlhG</fullName>
    </submittedName>
</protein>
<keyword evidence="4" id="KW-1185">Reference proteome</keyword>
<dbReference type="SUPFAM" id="SSF52540">
    <property type="entry name" value="P-loop containing nucleoside triphosphate hydrolases"/>
    <property type="match status" value="1"/>
</dbReference>
<dbReference type="Pfam" id="PF10609">
    <property type="entry name" value="ParA"/>
    <property type="match status" value="1"/>
</dbReference>
<comment type="caution">
    <text evidence="3">The sequence shown here is derived from an EMBL/GenBank/DDBJ whole genome shotgun (WGS) entry which is preliminary data.</text>
</comment>
<keyword evidence="3" id="KW-0282">Flagellum</keyword>
<evidence type="ECO:0000256" key="1">
    <source>
        <dbReference type="ARBA" id="ARBA00022741"/>
    </source>
</evidence>
<dbReference type="PANTHER" id="PTHR43384:SF4">
    <property type="entry name" value="CELLULOSE BIOSYNTHESIS PROTEIN BCSQ-RELATED"/>
    <property type="match status" value="1"/>
</dbReference>
<keyword evidence="1" id="KW-0547">Nucleotide-binding</keyword>
<dbReference type="RefSeq" id="WP_307390662.1">
    <property type="nucleotide sequence ID" value="NZ_BAAADK010000018.1"/>
</dbReference>
<reference evidence="3 4" key="1">
    <citation type="submission" date="2023-07" db="EMBL/GenBank/DDBJ databases">
        <title>Genomic Encyclopedia of Type Strains, Phase IV (KMG-IV): sequencing the most valuable type-strain genomes for metagenomic binning, comparative biology and taxonomic classification.</title>
        <authorList>
            <person name="Goeker M."/>
        </authorList>
    </citation>
    <scope>NUCLEOTIDE SEQUENCE [LARGE SCALE GENOMIC DNA]</scope>
    <source>
        <strain evidence="3 4">DSM 12751</strain>
    </source>
</reference>
<dbReference type="InterPro" id="IPR033756">
    <property type="entry name" value="YlxH/NBP35"/>
</dbReference>
<dbReference type="InterPro" id="IPR033875">
    <property type="entry name" value="FlhG"/>
</dbReference>
<dbReference type="PIRSF" id="PIRSF003092">
    <property type="entry name" value="MinD"/>
    <property type="match status" value="1"/>
</dbReference>
<dbReference type="PANTHER" id="PTHR43384">
    <property type="entry name" value="SEPTUM SITE-DETERMINING PROTEIN MIND HOMOLOG, CHLOROPLASTIC-RELATED"/>
    <property type="match status" value="1"/>
</dbReference>
<dbReference type="Proteomes" id="UP001235840">
    <property type="component" value="Unassembled WGS sequence"/>
</dbReference>
<evidence type="ECO:0000313" key="3">
    <source>
        <dbReference type="EMBL" id="MDQ0164682.1"/>
    </source>
</evidence>
<name>A0ABT9VUL5_9BACI</name>
<keyword evidence="2" id="KW-0067">ATP-binding</keyword>
<keyword evidence="3" id="KW-0966">Cell projection</keyword>
<proteinExistence type="predicted"/>
<evidence type="ECO:0000256" key="2">
    <source>
        <dbReference type="ARBA" id="ARBA00022840"/>
    </source>
</evidence>
<dbReference type="InterPro" id="IPR027417">
    <property type="entry name" value="P-loop_NTPase"/>
</dbReference>
<dbReference type="Gene3D" id="3.40.50.300">
    <property type="entry name" value="P-loop containing nucleotide triphosphate hydrolases"/>
    <property type="match status" value="1"/>
</dbReference>
<gene>
    <name evidence="3" type="ORF">J2S11_000582</name>
</gene>
<accession>A0ABT9VUL5</accession>